<dbReference type="Proteomes" id="UP001476247">
    <property type="component" value="Unassembled WGS sequence"/>
</dbReference>
<dbReference type="EMBL" id="BAABUJ010000051">
    <property type="protein sequence ID" value="GAA5805815.1"/>
    <property type="molecule type" value="Genomic_DNA"/>
</dbReference>
<reference evidence="2 3" key="1">
    <citation type="submission" date="2024-04" db="EMBL/GenBank/DDBJ databases">
        <title>genome sequences of Mucor flavus KT1a and Helicostylum pulchrum KT1b strains isolation_sourced from the surface of a dry-aged beef.</title>
        <authorList>
            <person name="Toyotome T."/>
            <person name="Hosono M."/>
            <person name="Torimaru M."/>
            <person name="Fukuda K."/>
            <person name="Mikami N."/>
        </authorList>
    </citation>
    <scope>NUCLEOTIDE SEQUENCE [LARGE SCALE GENOMIC DNA]</scope>
    <source>
        <strain evidence="2 3">KT1b</strain>
    </source>
</reference>
<evidence type="ECO:0000256" key="1">
    <source>
        <dbReference type="SAM" id="SignalP"/>
    </source>
</evidence>
<organism evidence="2 3">
    <name type="scientific">Helicostylum pulchrum</name>
    <dbReference type="NCBI Taxonomy" id="562976"/>
    <lineage>
        <taxon>Eukaryota</taxon>
        <taxon>Fungi</taxon>
        <taxon>Fungi incertae sedis</taxon>
        <taxon>Mucoromycota</taxon>
        <taxon>Mucoromycotina</taxon>
        <taxon>Mucoromycetes</taxon>
        <taxon>Mucorales</taxon>
        <taxon>Mucorineae</taxon>
        <taxon>Mucoraceae</taxon>
        <taxon>Helicostylum</taxon>
    </lineage>
</organism>
<feature type="chain" id="PRO_5045078223" evidence="1">
    <location>
        <begin position="23"/>
        <end position="287"/>
    </location>
</feature>
<keyword evidence="3" id="KW-1185">Reference proteome</keyword>
<proteinExistence type="predicted"/>
<evidence type="ECO:0000313" key="3">
    <source>
        <dbReference type="Proteomes" id="UP001476247"/>
    </source>
</evidence>
<keyword evidence="1" id="KW-0732">Signal</keyword>
<gene>
    <name evidence="2" type="ORF">HPULCUR_011341</name>
</gene>
<name>A0ABP9YFT5_9FUNG</name>
<evidence type="ECO:0000313" key="2">
    <source>
        <dbReference type="EMBL" id="GAA5805815.1"/>
    </source>
</evidence>
<feature type="signal peptide" evidence="1">
    <location>
        <begin position="1"/>
        <end position="22"/>
    </location>
</feature>
<accession>A0ABP9YFT5</accession>
<sequence>MKTNKSIFASLLIATLSLQSFAAVTPPPSTLALQAAAMAEQATALAQQAVLASQAAAAQDAAQRQASQQSSLPQTYAVPQTGVAPQTAARPQAGVTPQFNVTQAAPAAIPPQAAIVPQSAAIPQAATFPQVASVPQAAMFPQASVLPQTVPLVNTSSIPVQAPQTGAVSAPVSPLQLLQCNCPADKTPVMFAGLCICGSCAKVSDGVTVYNKQCPDSKFTEFNAGLTEKCKEIENTEDCEFFKKSPGNLTDDYKRCRDMLDSIQDDCENEVGCCSTMKVPGAVEAED</sequence>
<protein>
    <submittedName>
        <fullName evidence="2">Uncharacterized protein</fullName>
    </submittedName>
</protein>
<comment type="caution">
    <text evidence="2">The sequence shown here is derived from an EMBL/GenBank/DDBJ whole genome shotgun (WGS) entry which is preliminary data.</text>
</comment>